<dbReference type="AlphaFoldDB" id="A0A0S4JD49"/>
<keyword evidence="2" id="KW-0812">Transmembrane</keyword>
<keyword evidence="4" id="KW-1185">Reference proteome</keyword>
<dbReference type="OrthoDB" id="120976at2759"/>
<reference evidence="4" key="1">
    <citation type="submission" date="2015-09" db="EMBL/GenBank/DDBJ databases">
        <authorList>
            <consortium name="Pathogen Informatics"/>
        </authorList>
    </citation>
    <scope>NUCLEOTIDE SEQUENCE [LARGE SCALE GENOMIC DNA]</scope>
    <source>
        <strain evidence="4">Lake Konstanz</strain>
    </source>
</reference>
<name>A0A0S4JD49_BODSA</name>
<organism evidence="3 4">
    <name type="scientific">Bodo saltans</name>
    <name type="common">Flagellated protozoan</name>
    <dbReference type="NCBI Taxonomy" id="75058"/>
    <lineage>
        <taxon>Eukaryota</taxon>
        <taxon>Discoba</taxon>
        <taxon>Euglenozoa</taxon>
        <taxon>Kinetoplastea</taxon>
        <taxon>Metakinetoplastina</taxon>
        <taxon>Eubodonida</taxon>
        <taxon>Bodonidae</taxon>
        <taxon>Bodo</taxon>
    </lineage>
</organism>
<proteinExistence type="predicted"/>
<evidence type="ECO:0000256" key="2">
    <source>
        <dbReference type="SAM" id="Phobius"/>
    </source>
</evidence>
<feature type="transmembrane region" description="Helical" evidence="2">
    <location>
        <begin position="858"/>
        <end position="882"/>
    </location>
</feature>
<dbReference type="PANTHER" id="PTHR46769">
    <property type="entry name" value="POLYCYSTIC KIDNEY AND HEPATIC DISEASE 1 (AUTOSOMAL RECESSIVE)-LIKE 1"/>
    <property type="match status" value="1"/>
</dbReference>
<keyword evidence="1" id="KW-0732">Signal</keyword>
<protein>
    <submittedName>
        <fullName evidence="3">Membrane-associated protein, putative</fullName>
    </submittedName>
</protein>
<feature type="non-terminal residue" evidence="3">
    <location>
        <position position="1"/>
    </location>
</feature>
<dbReference type="VEuPathDB" id="TriTrypDB:BSAL_13595"/>
<dbReference type="EMBL" id="CYKH01001615">
    <property type="protein sequence ID" value="CUG88080.1"/>
    <property type="molecule type" value="Genomic_DNA"/>
</dbReference>
<dbReference type="Proteomes" id="UP000051952">
    <property type="component" value="Unassembled WGS sequence"/>
</dbReference>
<evidence type="ECO:0000256" key="1">
    <source>
        <dbReference type="ARBA" id="ARBA00022729"/>
    </source>
</evidence>
<dbReference type="SUPFAM" id="SSF51126">
    <property type="entry name" value="Pectin lyase-like"/>
    <property type="match status" value="1"/>
</dbReference>
<dbReference type="PANTHER" id="PTHR46769:SF2">
    <property type="entry name" value="FIBROCYSTIN-L ISOFORM 2 PRECURSOR-RELATED"/>
    <property type="match status" value="1"/>
</dbReference>
<evidence type="ECO:0000313" key="4">
    <source>
        <dbReference type="Proteomes" id="UP000051952"/>
    </source>
</evidence>
<keyword evidence="2" id="KW-0472">Membrane</keyword>
<dbReference type="InterPro" id="IPR052387">
    <property type="entry name" value="Fibrocystin"/>
</dbReference>
<keyword evidence="2" id="KW-1133">Transmembrane helix</keyword>
<evidence type="ECO:0000313" key="3">
    <source>
        <dbReference type="EMBL" id="CUG88080.1"/>
    </source>
</evidence>
<accession>A0A0S4JD49</accession>
<dbReference type="Gene3D" id="2.160.20.10">
    <property type="entry name" value="Single-stranded right-handed beta-helix, Pectin lyase-like"/>
    <property type="match status" value="1"/>
</dbReference>
<dbReference type="InterPro" id="IPR012334">
    <property type="entry name" value="Pectin_lyas_fold"/>
</dbReference>
<dbReference type="InterPro" id="IPR011050">
    <property type="entry name" value="Pectin_lyase_fold/virulence"/>
</dbReference>
<sequence length="964" mass="104107">SGTLLNMGSLQLYGTPKSVPWTSLGALLSSESSTVTTADVLDWNVNEIVAVSSSNYNDSLTEYMQIGQLAADNRGFTSRSPSTLEHDWYTMTINDNTKVTTAAKLAVLNRTIMIRGTGTTPGCQILFAERPTAAFGASGTLSNVHIDGCGIQNGTKYTASTGAAVVLQNVQRSSVTISQASIHNSIASAVYLQNSVNVKIASNGIVKTRGSSLVFDANSNNNVVTGNLIFSTKFSDEILANPATPAALCSFDSRYSLNTFQTNTAAGSASEGFCVQLPACTDTAHTNTGNEAHSCVVGHFSTQVASSITCVAINSFHAWHNSFIGVYSAVSADSYILSSALHDNHIQAIVGRAGSGTNKIQNTVIGGRAGYFDGLACSMTQCVANRIFGTCLERAEQLGDGSRSYLQGEIGVLVIPFVMSTPSAEYSRAATAVPFFRFNATATSPTFSSIILDNNIYYYWYRGNDFGRCSGSTVIAVDGYSTLRLPTTMISNSSWVTFNDDARLYIPPQVSFWQDNKPMCNGNCDALLHVAITDLDGIFLGQTAAASAISDYAPSARTCTENIVWNAFLCSMDAVGQLTVRDYPSNTMDSYNLEPLSIREDQQEDIVDYSFLPPMCATPSHSTDACALVDNREHQFNPLLRLGVRYDVNFFVEAPRRLRLTLDSCAYPLGRVELRISYAIASQLSVWVYDGEESTSGYQADPLENLVLTDSPVGSYFYDSPTQRLRVLLQCGYTIEVHTVVYATVSMLLQTSVEDFAYTTADDFLTNVSEYLVLDPSRVSLTAVYPGSAVAVMQIVGDDNANYVASTAAAEVNNYVLSLIGYSNTIISSNLGFPVLQTIAAAWANDDPDTVAPSQVSFSLSVGLIVSLAVVSFAIVATLVILQWRLFLIIINYTDEADEKDEDEELLDEEEEEDGKKTIETLANEKPHISIEVPAGPENQNNIGMASEIPVEDGIVIFDHTEQM</sequence>
<gene>
    <name evidence="3" type="ORF">BSAL_13595</name>
</gene>